<dbReference type="AlphaFoldDB" id="A0AAD8GPZ9"/>
<feature type="region of interest" description="Disordered" evidence="1">
    <location>
        <begin position="155"/>
        <end position="221"/>
    </location>
</feature>
<evidence type="ECO:0000313" key="3">
    <source>
        <dbReference type="Proteomes" id="UP001237642"/>
    </source>
</evidence>
<evidence type="ECO:0000256" key="1">
    <source>
        <dbReference type="SAM" id="MobiDB-lite"/>
    </source>
</evidence>
<dbReference type="EMBL" id="JAUIZM010000014">
    <property type="protein sequence ID" value="KAK1352897.1"/>
    <property type="molecule type" value="Genomic_DNA"/>
</dbReference>
<evidence type="ECO:0000313" key="2">
    <source>
        <dbReference type="EMBL" id="KAK1352897.1"/>
    </source>
</evidence>
<dbReference type="Proteomes" id="UP001237642">
    <property type="component" value="Unassembled WGS sequence"/>
</dbReference>
<comment type="caution">
    <text evidence="2">The sequence shown here is derived from an EMBL/GenBank/DDBJ whole genome shotgun (WGS) entry which is preliminary data.</text>
</comment>
<sequence>MYGHGDDLMWDGLACPSLEDDAFNFDTSFTHDDNIFNDPLLKVQQDNIFAGYYFDHDQDEETPHELNTLRLVLEVEEYNNTSFDYEPKHYRKDPSSRDYTNQIVALDRKMKADYDLRLEGKLTRRCGNQVTKKELNTEIQVLNLDEALAENLQQGNLSAKHNEVEENLEESELKKKVKKKKQKHEQPKDDADEDIPLSQLMSSKPQRPKRSVKPLRPYTPI</sequence>
<reference evidence="2" key="2">
    <citation type="submission" date="2023-05" db="EMBL/GenBank/DDBJ databases">
        <authorList>
            <person name="Schelkunov M.I."/>
        </authorList>
    </citation>
    <scope>NUCLEOTIDE SEQUENCE</scope>
    <source>
        <strain evidence="2">Hsosn_3</strain>
        <tissue evidence="2">Leaf</tissue>
    </source>
</reference>
<proteinExistence type="predicted"/>
<keyword evidence="3" id="KW-1185">Reference proteome</keyword>
<gene>
    <name evidence="2" type="ORF">POM88_052735</name>
</gene>
<reference evidence="2" key="1">
    <citation type="submission" date="2023-02" db="EMBL/GenBank/DDBJ databases">
        <title>Genome of toxic invasive species Heracleum sosnowskyi carries increased number of genes despite the absence of recent whole-genome duplications.</title>
        <authorList>
            <person name="Schelkunov M."/>
            <person name="Shtratnikova V."/>
            <person name="Makarenko M."/>
            <person name="Klepikova A."/>
            <person name="Omelchenko D."/>
            <person name="Novikova G."/>
            <person name="Obukhova E."/>
            <person name="Bogdanov V."/>
            <person name="Penin A."/>
            <person name="Logacheva M."/>
        </authorList>
    </citation>
    <scope>NUCLEOTIDE SEQUENCE</scope>
    <source>
        <strain evidence="2">Hsosn_3</strain>
        <tissue evidence="2">Leaf</tissue>
    </source>
</reference>
<protein>
    <submittedName>
        <fullName evidence="2">Uncharacterized protein</fullName>
    </submittedName>
</protein>
<accession>A0AAD8GPZ9</accession>
<organism evidence="2 3">
    <name type="scientific">Heracleum sosnowskyi</name>
    <dbReference type="NCBI Taxonomy" id="360622"/>
    <lineage>
        <taxon>Eukaryota</taxon>
        <taxon>Viridiplantae</taxon>
        <taxon>Streptophyta</taxon>
        <taxon>Embryophyta</taxon>
        <taxon>Tracheophyta</taxon>
        <taxon>Spermatophyta</taxon>
        <taxon>Magnoliopsida</taxon>
        <taxon>eudicotyledons</taxon>
        <taxon>Gunneridae</taxon>
        <taxon>Pentapetalae</taxon>
        <taxon>asterids</taxon>
        <taxon>campanulids</taxon>
        <taxon>Apiales</taxon>
        <taxon>Apiaceae</taxon>
        <taxon>Apioideae</taxon>
        <taxon>apioid superclade</taxon>
        <taxon>Tordylieae</taxon>
        <taxon>Tordyliinae</taxon>
        <taxon>Heracleum</taxon>
    </lineage>
</organism>
<name>A0AAD8GPZ9_9APIA</name>